<evidence type="ECO:0000256" key="1">
    <source>
        <dbReference type="SAM" id="MobiDB-lite"/>
    </source>
</evidence>
<sequence>MASLRASSRLLSRQLKRESFSLQGLSRRLSARSLSSLNSLELEQRLKCDDVLYRSGSSNCGTSLLGIRKFITSATESQTQLEHDVSTPEQAPAGYTAPRSPLRSYSPVLSGFSVLPHPAAGIPEG</sequence>
<dbReference type="AlphaFoldDB" id="A0ABD1XWD6"/>
<name>A0ABD1XWD6_9MARC</name>
<proteinExistence type="predicted"/>
<reference evidence="2 3" key="1">
    <citation type="submission" date="2024-09" db="EMBL/GenBank/DDBJ databases">
        <title>Chromosome-scale assembly of Riccia fluitans.</title>
        <authorList>
            <person name="Paukszto L."/>
            <person name="Sawicki J."/>
            <person name="Karawczyk K."/>
            <person name="Piernik-Szablinska J."/>
            <person name="Szczecinska M."/>
            <person name="Mazdziarz M."/>
        </authorList>
    </citation>
    <scope>NUCLEOTIDE SEQUENCE [LARGE SCALE GENOMIC DNA]</scope>
    <source>
        <strain evidence="2">Rf_01</strain>
        <tissue evidence="2">Aerial parts of the thallus</tissue>
    </source>
</reference>
<accession>A0ABD1XWD6</accession>
<keyword evidence="3" id="KW-1185">Reference proteome</keyword>
<feature type="region of interest" description="Disordered" evidence="1">
    <location>
        <begin position="78"/>
        <end position="101"/>
    </location>
</feature>
<comment type="caution">
    <text evidence="2">The sequence shown here is derived from an EMBL/GenBank/DDBJ whole genome shotgun (WGS) entry which is preliminary data.</text>
</comment>
<protein>
    <submittedName>
        <fullName evidence="2">Uncharacterized protein</fullName>
    </submittedName>
</protein>
<dbReference type="Proteomes" id="UP001605036">
    <property type="component" value="Unassembled WGS sequence"/>
</dbReference>
<evidence type="ECO:0000313" key="3">
    <source>
        <dbReference type="Proteomes" id="UP001605036"/>
    </source>
</evidence>
<organism evidence="2 3">
    <name type="scientific">Riccia fluitans</name>
    <dbReference type="NCBI Taxonomy" id="41844"/>
    <lineage>
        <taxon>Eukaryota</taxon>
        <taxon>Viridiplantae</taxon>
        <taxon>Streptophyta</taxon>
        <taxon>Embryophyta</taxon>
        <taxon>Marchantiophyta</taxon>
        <taxon>Marchantiopsida</taxon>
        <taxon>Marchantiidae</taxon>
        <taxon>Marchantiales</taxon>
        <taxon>Ricciaceae</taxon>
        <taxon>Riccia</taxon>
    </lineage>
</organism>
<dbReference type="EMBL" id="JBHFFA010000007">
    <property type="protein sequence ID" value="KAL2613264.1"/>
    <property type="molecule type" value="Genomic_DNA"/>
</dbReference>
<gene>
    <name evidence="2" type="ORF">R1flu_024956</name>
</gene>
<evidence type="ECO:0000313" key="2">
    <source>
        <dbReference type="EMBL" id="KAL2613264.1"/>
    </source>
</evidence>